<proteinExistence type="predicted"/>
<dbReference type="RefSeq" id="WP_157406301.1">
    <property type="nucleotide sequence ID" value="NZ_VSFG01000003.1"/>
</dbReference>
<name>A0A5D0NMJ8_9ACTN</name>
<dbReference type="InterPro" id="IPR029787">
    <property type="entry name" value="Nucleotide_cyclase"/>
</dbReference>
<organism evidence="1 2">
    <name type="scientific">Actinomadura chibensis</name>
    <dbReference type="NCBI Taxonomy" id="392828"/>
    <lineage>
        <taxon>Bacteria</taxon>
        <taxon>Bacillati</taxon>
        <taxon>Actinomycetota</taxon>
        <taxon>Actinomycetes</taxon>
        <taxon>Streptosporangiales</taxon>
        <taxon>Thermomonosporaceae</taxon>
        <taxon>Actinomadura</taxon>
    </lineage>
</organism>
<dbReference type="SUPFAM" id="SSF55073">
    <property type="entry name" value="Nucleotide cyclase"/>
    <property type="match status" value="1"/>
</dbReference>
<protein>
    <submittedName>
        <fullName evidence="1">Uncharacterized protein</fullName>
    </submittedName>
</protein>
<comment type="caution">
    <text evidence="1">The sequence shown here is derived from an EMBL/GenBank/DDBJ whole genome shotgun (WGS) entry which is preliminary data.</text>
</comment>
<evidence type="ECO:0000313" key="1">
    <source>
        <dbReference type="EMBL" id="TYB45498.1"/>
    </source>
</evidence>
<dbReference type="STRING" id="1220554.GCA_001552135_04584"/>
<dbReference type="AlphaFoldDB" id="A0A5D0NMJ8"/>
<gene>
    <name evidence="1" type="ORF">FXF69_18880</name>
</gene>
<sequence length="351" mass="39932">MDIERFGSRSDGLQQVLRDRLYRVMETALETVGVNRQDVRDPEDRGDGLLWVLPSWVSMVALTGRFTARLHTELLEYPAGGDDAMRLRAALHVGMVKADRNTWVGTALNTAFRLLNAEPLREALAGTSAPYALLMSREWRDRIGDQDIEGFDWRACREAVVDVKELHASAWVYVPRDLPRIPPSRPLGGRLRRLAEREAEVERAERRARERRADIGELFTGVPEFRERPDDVRSVLELVRERGQASEQRWAVPDVVRCEEIIESHLERVEEFTTGLEGLRAERDELRGRLGAYKAKEASGVSPEDPRLAALYGEAHEMLWKAPCDLRAARAAVERYQAALWHALGYKGTRS</sequence>
<accession>A0A5D0NMJ8</accession>
<dbReference type="Gene3D" id="3.30.70.1230">
    <property type="entry name" value="Nucleotide cyclase"/>
    <property type="match status" value="1"/>
</dbReference>
<reference evidence="1 2" key="1">
    <citation type="submission" date="2019-08" db="EMBL/GenBank/DDBJ databases">
        <title>Actinomadura sp. nov. CYP1-5 isolated from mountain soil.</title>
        <authorList>
            <person name="Songsumanus A."/>
            <person name="Kuncharoen N."/>
            <person name="Kudo T."/>
            <person name="Yuki M."/>
            <person name="Igarashi Y."/>
            <person name="Tanasupawat S."/>
        </authorList>
    </citation>
    <scope>NUCLEOTIDE SEQUENCE [LARGE SCALE GENOMIC DNA]</scope>
    <source>
        <strain evidence="1 2">JCM 14158</strain>
    </source>
</reference>
<keyword evidence="2" id="KW-1185">Reference proteome</keyword>
<dbReference type="Proteomes" id="UP000323380">
    <property type="component" value="Unassembled WGS sequence"/>
</dbReference>
<dbReference type="EMBL" id="VSFG01000003">
    <property type="protein sequence ID" value="TYB45498.1"/>
    <property type="molecule type" value="Genomic_DNA"/>
</dbReference>
<evidence type="ECO:0000313" key="2">
    <source>
        <dbReference type="Proteomes" id="UP000323380"/>
    </source>
</evidence>